<comment type="catalytic activity">
    <reaction evidence="1 10 11">
        <text>D-ribulose 5-phosphate = D-xylulose 5-phosphate</text>
        <dbReference type="Rhea" id="RHEA:13677"/>
        <dbReference type="ChEBI" id="CHEBI:57737"/>
        <dbReference type="ChEBI" id="CHEBI:58121"/>
        <dbReference type="EC" id="5.1.3.1"/>
    </reaction>
</comment>
<dbReference type="InterPro" id="IPR000056">
    <property type="entry name" value="Ribul_P_3_epim-like"/>
</dbReference>
<dbReference type="PIRSF" id="PIRSF001461">
    <property type="entry name" value="RPE"/>
    <property type="match status" value="1"/>
</dbReference>
<evidence type="ECO:0000256" key="6">
    <source>
        <dbReference type="ARBA" id="ARBA00009541"/>
    </source>
</evidence>
<comment type="caution">
    <text evidence="15">The sequence shown here is derived from an EMBL/GenBank/DDBJ whole genome shotgun (WGS) entry which is preliminary data.</text>
</comment>
<keyword evidence="10 11" id="KW-0119">Carbohydrate metabolism</keyword>
<dbReference type="SUPFAM" id="SSF51366">
    <property type="entry name" value="Ribulose-phoshate binding barrel"/>
    <property type="match status" value="1"/>
</dbReference>
<dbReference type="PROSITE" id="PS01086">
    <property type="entry name" value="RIBUL_P_3_EPIMER_2"/>
    <property type="match status" value="1"/>
</dbReference>
<dbReference type="GO" id="GO:0046872">
    <property type="term" value="F:metal ion binding"/>
    <property type="evidence" value="ECO:0007669"/>
    <property type="project" value="UniProtKB-UniRule"/>
</dbReference>
<evidence type="ECO:0000313" key="15">
    <source>
        <dbReference type="EMBL" id="MBO8462660.1"/>
    </source>
</evidence>
<dbReference type="InterPro" id="IPR011060">
    <property type="entry name" value="RibuloseP-bd_barrel"/>
</dbReference>
<dbReference type="EMBL" id="JADIML010000058">
    <property type="protein sequence ID" value="MBO8462660.1"/>
    <property type="molecule type" value="Genomic_DNA"/>
</dbReference>
<feature type="binding site" evidence="10">
    <location>
        <begin position="175"/>
        <end position="177"/>
    </location>
    <ligand>
        <name>substrate</name>
    </ligand>
</feature>
<comment type="pathway">
    <text evidence="10">Carbohydrate degradation.</text>
</comment>
<dbReference type="Proteomes" id="UP000823618">
    <property type="component" value="Unassembled WGS sequence"/>
</dbReference>
<evidence type="ECO:0000256" key="11">
    <source>
        <dbReference type="PIRNR" id="PIRNR001461"/>
    </source>
</evidence>
<dbReference type="HAMAP" id="MF_02227">
    <property type="entry name" value="RPE"/>
    <property type="match status" value="1"/>
</dbReference>
<keyword evidence="9 10" id="KW-0413">Isomerase</keyword>
<evidence type="ECO:0000256" key="4">
    <source>
        <dbReference type="ARBA" id="ARBA00001947"/>
    </source>
</evidence>
<evidence type="ECO:0000256" key="1">
    <source>
        <dbReference type="ARBA" id="ARBA00001782"/>
    </source>
</evidence>
<dbReference type="CDD" id="cd00429">
    <property type="entry name" value="RPE"/>
    <property type="match status" value="1"/>
</dbReference>
<comment type="cofactor">
    <cofactor evidence="10 13">
        <name>a divalent metal cation</name>
        <dbReference type="ChEBI" id="CHEBI:60240"/>
    </cofactor>
    <text evidence="10 13">Binds 1 divalent metal cation per subunit.</text>
</comment>
<feature type="active site" description="Proton acceptor" evidence="10 12">
    <location>
        <position position="34"/>
    </location>
</feature>
<dbReference type="GO" id="GO:0005737">
    <property type="term" value="C:cytoplasm"/>
    <property type="evidence" value="ECO:0007669"/>
    <property type="project" value="UniProtKB-ARBA"/>
</dbReference>
<feature type="active site" description="Proton donor" evidence="10 12">
    <location>
        <position position="175"/>
    </location>
</feature>
<name>A0A9D9HYU6_9FIRM</name>
<evidence type="ECO:0000256" key="3">
    <source>
        <dbReference type="ARBA" id="ARBA00001941"/>
    </source>
</evidence>
<sequence length="223" mass="24249">MFKLAPSILSADFGNLARDIKAIEAAGADWVHIDMMDGMFVPNISFGFPVMKSIRPVTNLVFDAHLMVEEPGRYIEECKVAGADLICVHAEACKHLNRTVMQIKESGLKVGVALNPATPLSVLEYVLGYLDMVLIMTVNPGFGGQSFIENGVRKIKEIRQMANEKGLMNLDIEVDGGVTPQNVATLIEAGANVFVAGSAVFKGDIEKNIADFKAVFAKYEELK</sequence>
<evidence type="ECO:0000256" key="2">
    <source>
        <dbReference type="ARBA" id="ARBA00001936"/>
    </source>
</evidence>
<evidence type="ECO:0000256" key="12">
    <source>
        <dbReference type="PIRSR" id="PIRSR001461-1"/>
    </source>
</evidence>
<comment type="cofactor">
    <cofactor evidence="4">
        <name>Zn(2+)</name>
        <dbReference type="ChEBI" id="CHEBI:29105"/>
    </cofactor>
</comment>
<comment type="cofactor">
    <cofactor evidence="3">
        <name>Co(2+)</name>
        <dbReference type="ChEBI" id="CHEBI:48828"/>
    </cofactor>
</comment>
<keyword evidence="13" id="KW-0464">Manganese</keyword>
<evidence type="ECO:0000256" key="14">
    <source>
        <dbReference type="PIRSR" id="PIRSR001461-3"/>
    </source>
</evidence>
<evidence type="ECO:0000256" key="13">
    <source>
        <dbReference type="PIRSR" id="PIRSR001461-2"/>
    </source>
</evidence>
<accession>A0A9D9HYU6</accession>
<dbReference type="NCBIfam" id="TIGR01163">
    <property type="entry name" value="rpe"/>
    <property type="match status" value="1"/>
</dbReference>
<dbReference type="NCBIfam" id="NF004076">
    <property type="entry name" value="PRK05581.1-4"/>
    <property type="match status" value="1"/>
</dbReference>
<feature type="binding site" evidence="10 14">
    <location>
        <position position="65"/>
    </location>
    <ligand>
        <name>substrate</name>
    </ligand>
</feature>
<feature type="binding site" evidence="10 14">
    <location>
        <position position="7"/>
    </location>
    <ligand>
        <name>substrate</name>
    </ligand>
</feature>
<comment type="cofactor">
    <cofactor evidence="2">
        <name>Mn(2+)</name>
        <dbReference type="ChEBI" id="CHEBI:29035"/>
    </cofactor>
</comment>
<keyword evidence="8 10" id="KW-0479">Metal-binding</keyword>
<evidence type="ECO:0000256" key="10">
    <source>
        <dbReference type="HAMAP-Rule" id="MF_02227"/>
    </source>
</evidence>
<dbReference type="EC" id="5.1.3.1" evidence="7 10"/>
<feature type="binding site" evidence="10 13">
    <location>
        <position position="65"/>
    </location>
    <ligand>
        <name>a divalent metal cation</name>
        <dbReference type="ChEBI" id="CHEBI:60240"/>
    </ligand>
</feature>
<keyword evidence="13" id="KW-0862">Zinc</keyword>
<feature type="binding site" evidence="10 14">
    <location>
        <begin position="141"/>
        <end position="144"/>
    </location>
    <ligand>
        <name>substrate</name>
    </ligand>
</feature>
<reference evidence="15" key="2">
    <citation type="journal article" date="2021" name="PeerJ">
        <title>Extensive microbial diversity within the chicken gut microbiome revealed by metagenomics and culture.</title>
        <authorList>
            <person name="Gilroy R."/>
            <person name="Ravi A."/>
            <person name="Getino M."/>
            <person name="Pursley I."/>
            <person name="Horton D.L."/>
            <person name="Alikhan N.F."/>
            <person name="Baker D."/>
            <person name="Gharbi K."/>
            <person name="Hall N."/>
            <person name="Watson M."/>
            <person name="Adriaenssens E.M."/>
            <person name="Foster-Nyarko E."/>
            <person name="Jarju S."/>
            <person name="Secka A."/>
            <person name="Antonio M."/>
            <person name="Oren A."/>
            <person name="Chaudhuri R.R."/>
            <person name="La Ragione R."/>
            <person name="Hildebrand F."/>
            <person name="Pallen M.J."/>
        </authorList>
    </citation>
    <scope>NUCLEOTIDE SEQUENCE</scope>
    <source>
        <strain evidence="15">E3-2379</strain>
    </source>
</reference>
<gene>
    <name evidence="10" type="primary">rpe</name>
    <name evidence="15" type="ORF">IAC13_01870</name>
</gene>
<dbReference type="Pfam" id="PF00834">
    <property type="entry name" value="Ribul_P_3_epim"/>
    <property type="match status" value="1"/>
</dbReference>
<dbReference type="PROSITE" id="PS01085">
    <property type="entry name" value="RIBUL_P_3_EPIMER_1"/>
    <property type="match status" value="1"/>
</dbReference>
<reference evidence="15" key="1">
    <citation type="submission" date="2020-10" db="EMBL/GenBank/DDBJ databases">
        <authorList>
            <person name="Gilroy R."/>
        </authorList>
    </citation>
    <scope>NUCLEOTIDE SEQUENCE</scope>
    <source>
        <strain evidence="15">E3-2379</strain>
    </source>
</reference>
<dbReference type="GO" id="GO:0019323">
    <property type="term" value="P:pentose catabolic process"/>
    <property type="evidence" value="ECO:0007669"/>
    <property type="project" value="UniProtKB-UniRule"/>
</dbReference>
<dbReference type="InterPro" id="IPR026019">
    <property type="entry name" value="Ribul_P_3_epim"/>
</dbReference>
<proteinExistence type="inferred from homology"/>
<dbReference type="GO" id="GO:0004750">
    <property type="term" value="F:D-ribulose-phosphate 3-epimerase activity"/>
    <property type="evidence" value="ECO:0007669"/>
    <property type="project" value="UniProtKB-UniRule"/>
</dbReference>
<feature type="binding site" evidence="10 14">
    <location>
        <begin position="197"/>
        <end position="198"/>
    </location>
    <ligand>
        <name>substrate</name>
    </ligand>
</feature>
<feature type="binding site" evidence="10 13">
    <location>
        <position position="175"/>
    </location>
    <ligand>
        <name>a divalent metal cation</name>
        <dbReference type="ChEBI" id="CHEBI:60240"/>
    </ligand>
</feature>
<evidence type="ECO:0000256" key="9">
    <source>
        <dbReference type="ARBA" id="ARBA00023235"/>
    </source>
</evidence>
<evidence type="ECO:0000256" key="5">
    <source>
        <dbReference type="ARBA" id="ARBA00001954"/>
    </source>
</evidence>
<dbReference type="InterPro" id="IPR013785">
    <property type="entry name" value="Aldolase_TIM"/>
</dbReference>
<dbReference type="FunFam" id="3.20.20.70:FF:000004">
    <property type="entry name" value="Ribulose-phosphate 3-epimerase"/>
    <property type="match status" value="1"/>
</dbReference>
<protein>
    <recommendedName>
        <fullName evidence="7 10">Ribulose-phosphate 3-epimerase</fullName>
        <ecNumber evidence="7 10">5.1.3.1</ecNumber>
    </recommendedName>
</protein>
<feature type="binding site" evidence="14">
    <location>
        <position position="177"/>
    </location>
    <ligand>
        <name>substrate</name>
    </ligand>
</feature>
<evidence type="ECO:0000256" key="8">
    <source>
        <dbReference type="ARBA" id="ARBA00022723"/>
    </source>
</evidence>
<feature type="binding site" evidence="10 13">
    <location>
        <position position="32"/>
    </location>
    <ligand>
        <name>a divalent metal cation</name>
        <dbReference type="ChEBI" id="CHEBI:60240"/>
    </ligand>
</feature>
<comment type="function">
    <text evidence="10">Catalyzes the reversible epimerization of D-ribulose 5-phosphate to D-xylulose 5-phosphate.</text>
</comment>
<evidence type="ECO:0000313" key="16">
    <source>
        <dbReference type="Proteomes" id="UP000823618"/>
    </source>
</evidence>
<comment type="similarity">
    <text evidence="6 10 11">Belongs to the ribulose-phosphate 3-epimerase family.</text>
</comment>
<comment type="cofactor">
    <cofactor evidence="5">
        <name>Fe(2+)</name>
        <dbReference type="ChEBI" id="CHEBI:29033"/>
    </cofactor>
</comment>
<dbReference type="PANTHER" id="PTHR11749">
    <property type="entry name" value="RIBULOSE-5-PHOSPHATE-3-EPIMERASE"/>
    <property type="match status" value="1"/>
</dbReference>
<feature type="binding site" evidence="10 13">
    <location>
        <position position="34"/>
    </location>
    <ligand>
        <name>a divalent metal cation</name>
        <dbReference type="ChEBI" id="CHEBI:60240"/>
    </ligand>
</feature>
<dbReference type="Gene3D" id="3.20.20.70">
    <property type="entry name" value="Aldolase class I"/>
    <property type="match status" value="1"/>
</dbReference>
<dbReference type="GO" id="GO:0006098">
    <property type="term" value="P:pentose-phosphate shunt"/>
    <property type="evidence" value="ECO:0007669"/>
    <property type="project" value="UniProtKB-UniRule"/>
</dbReference>
<organism evidence="15 16">
    <name type="scientific">Candidatus Scybalomonas excrementavium</name>
    <dbReference type="NCBI Taxonomy" id="2840943"/>
    <lineage>
        <taxon>Bacteria</taxon>
        <taxon>Bacillati</taxon>
        <taxon>Bacillota</taxon>
        <taxon>Clostridia</taxon>
        <taxon>Lachnospirales</taxon>
        <taxon>Lachnospiraceae</taxon>
        <taxon>Lachnospiraceae incertae sedis</taxon>
        <taxon>Candidatus Scybalomonas</taxon>
    </lineage>
</organism>
<evidence type="ECO:0000256" key="7">
    <source>
        <dbReference type="ARBA" id="ARBA00013188"/>
    </source>
</evidence>
<keyword evidence="13" id="KW-0170">Cobalt</keyword>
<dbReference type="AlphaFoldDB" id="A0A9D9HYU6"/>